<name>A0ABD3IDN0_9MARC</name>
<feature type="compositionally biased region" description="Polar residues" evidence="1">
    <location>
        <begin position="28"/>
        <end position="43"/>
    </location>
</feature>
<protein>
    <submittedName>
        <fullName evidence="3">Uncharacterized protein</fullName>
    </submittedName>
</protein>
<evidence type="ECO:0000256" key="1">
    <source>
        <dbReference type="SAM" id="MobiDB-lite"/>
    </source>
</evidence>
<comment type="caution">
    <text evidence="3">The sequence shown here is derived from an EMBL/GenBank/DDBJ whole genome shotgun (WGS) entry which is preliminary data.</text>
</comment>
<accession>A0ABD3IDN0</accession>
<keyword evidence="4" id="KW-1185">Reference proteome</keyword>
<gene>
    <name evidence="3" type="ORF">R1sor_019842</name>
</gene>
<dbReference type="Proteomes" id="UP001633002">
    <property type="component" value="Unassembled WGS sequence"/>
</dbReference>
<evidence type="ECO:0000313" key="4">
    <source>
        <dbReference type="Proteomes" id="UP001633002"/>
    </source>
</evidence>
<sequence length="160" mass="17428">MGLVLTSSLLAGVGCETQPAEQDAHGGTVQTANTESPENTSLDGSDPDNGVHADGEETLDASMPTTDEDLDDWLIDNEEAVTDARDPTRAPCPHPSTPSKISKTTLTNIGGRTLLRRLGQLQLQILLVRRLRGLGAGKPFRENWYDRDLDFWKLLACDEE</sequence>
<dbReference type="EMBL" id="JBJQOH010000001">
    <property type="protein sequence ID" value="KAL3701820.1"/>
    <property type="molecule type" value="Genomic_DNA"/>
</dbReference>
<evidence type="ECO:0000256" key="2">
    <source>
        <dbReference type="SAM" id="SignalP"/>
    </source>
</evidence>
<reference evidence="3 4" key="1">
    <citation type="submission" date="2024-09" db="EMBL/GenBank/DDBJ databases">
        <title>Chromosome-scale assembly of Riccia sorocarpa.</title>
        <authorList>
            <person name="Paukszto L."/>
        </authorList>
    </citation>
    <scope>NUCLEOTIDE SEQUENCE [LARGE SCALE GENOMIC DNA]</scope>
    <source>
        <strain evidence="3">LP-2024</strain>
        <tissue evidence="3">Aerial parts of the thallus</tissue>
    </source>
</reference>
<feature type="chain" id="PRO_5044812016" evidence="2">
    <location>
        <begin position="16"/>
        <end position="160"/>
    </location>
</feature>
<feature type="signal peptide" evidence="2">
    <location>
        <begin position="1"/>
        <end position="15"/>
    </location>
</feature>
<evidence type="ECO:0000313" key="3">
    <source>
        <dbReference type="EMBL" id="KAL3701820.1"/>
    </source>
</evidence>
<keyword evidence="2" id="KW-0732">Signal</keyword>
<feature type="region of interest" description="Disordered" evidence="1">
    <location>
        <begin position="16"/>
        <end position="68"/>
    </location>
</feature>
<organism evidence="3 4">
    <name type="scientific">Riccia sorocarpa</name>
    <dbReference type="NCBI Taxonomy" id="122646"/>
    <lineage>
        <taxon>Eukaryota</taxon>
        <taxon>Viridiplantae</taxon>
        <taxon>Streptophyta</taxon>
        <taxon>Embryophyta</taxon>
        <taxon>Marchantiophyta</taxon>
        <taxon>Marchantiopsida</taxon>
        <taxon>Marchantiidae</taxon>
        <taxon>Marchantiales</taxon>
        <taxon>Ricciaceae</taxon>
        <taxon>Riccia</taxon>
    </lineage>
</organism>
<proteinExistence type="predicted"/>
<dbReference type="AlphaFoldDB" id="A0ABD3IDN0"/>